<name>A0A5E4BBS5_MARMO</name>
<accession>A0A5E4BBS5</accession>
<dbReference type="EMBL" id="CABDUW010000366">
    <property type="protein sequence ID" value="VTJ67204.1"/>
    <property type="molecule type" value="Genomic_DNA"/>
</dbReference>
<organism evidence="2 3">
    <name type="scientific">Marmota monax</name>
    <name type="common">Woodchuck</name>
    <dbReference type="NCBI Taxonomy" id="9995"/>
    <lineage>
        <taxon>Eukaryota</taxon>
        <taxon>Metazoa</taxon>
        <taxon>Chordata</taxon>
        <taxon>Craniata</taxon>
        <taxon>Vertebrata</taxon>
        <taxon>Euteleostomi</taxon>
        <taxon>Mammalia</taxon>
        <taxon>Eutheria</taxon>
        <taxon>Euarchontoglires</taxon>
        <taxon>Glires</taxon>
        <taxon>Rodentia</taxon>
        <taxon>Sciuromorpha</taxon>
        <taxon>Sciuridae</taxon>
        <taxon>Xerinae</taxon>
        <taxon>Marmotini</taxon>
        <taxon>Marmota</taxon>
    </lineage>
</organism>
<dbReference type="AlphaFoldDB" id="A0A5E4BBS5"/>
<dbReference type="EMBL" id="WJEC01006520">
    <property type="protein sequence ID" value="KAF7472360.1"/>
    <property type="molecule type" value="Genomic_DNA"/>
</dbReference>
<evidence type="ECO:0000313" key="1">
    <source>
        <dbReference type="EMBL" id="KAF7472360.1"/>
    </source>
</evidence>
<dbReference type="Proteomes" id="UP000662637">
    <property type="component" value="Unassembled WGS sequence"/>
</dbReference>
<protein>
    <submittedName>
        <fullName evidence="2">Uncharacterized protein</fullName>
    </submittedName>
</protein>
<gene>
    <name evidence="1" type="ORF">GHT09_016645</name>
    <name evidence="2" type="ORF">MONAX_5E019241</name>
</gene>
<evidence type="ECO:0000313" key="2">
    <source>
        <dbReference type="EMBL" id="VTJ67204.1"/>
    </source>
</evidence>
<evidence type="ECO:0000313" key="3">
    <source>
        <dbReference type="Proteomes" id="UP000335636"/>
    </source>
</evidence>
<proteinExistence type="predicted"/>
<reference evidence="1" key="2">
    <citation type="submission" date="2020-08" db="EMBL/GenBank/DDBJ databases">
        <authorList>
            <person name="Shumante A."/>
            <person name="Zimin A.V."/>
            <person name="Puiu D."/>
            <person name="Salzberg S.L."/>
        </authorList>
    </citation>
    <scope>NUCLEOTIDE SEQUENCE</scope>
    <source>
        <strain evidence="1">WC2-LM</strain>
        <tissue evidence="1">Liver</tissue>
    </source>
</reference>
<keyword evidence="3" id="KW-1185">Reference proteome</keyword>
<sequence length="118" mass="13064">MSVTYLIGALCFPPSPLNESQEWGKWDLCQGGGAEKVKGPTPDRLWVSQMKAETICFAWTLVLGWGGLGRDTPHSHSPSFILTQELSTGVYRLFLPKNPCKDPPTQHPLSECPCTIMF</sequence>
<reference evidence="2 3" key="1">
    <citation type="submission" date="2019-04" db="EMBL/GenBank/DDBJ databases">
        <authorList>
            <person name="Alioto T."/>
            <person name="Alioto T."/>
        </authorList>
    </citation>
    <scope>NUCLEOTIDE SEQUENCE [LARGE SCALE GENOMIC DNA]</scope>
</reference>
<dbReference type="Proteomes" id="UP000335636">
    <property type="component" value="Unassembled WGS sequence"/>
</dbReference>